<evidence type="ECO:0000256" key="6">
    <source>
        <dbReference type="ARBA" id="ARBA00023136"/>
    </source>
</evidence>
<feature type="transmembrane region" description="Helical" evidence="7">
    <location>
        <begin position="236"/>
        <end position="258"/>
    </location>
</feature>
<evidence type="ECO:0000256" key="1">
    <source>
        <dbReference type="ARBA" id="ARBA00004651"/>
    </source>
</evidence>
<dbReference type="AlphaFoldDB" id="J1JXQ4"/>
<feature type="transmembrane region" description="Helical" evidence="7">
    <location>
        <begin position="21"/>
        <end position="40"/>
    </location>
</feature>
<gene>
    <name evidence="9" type="ORF">ME5_01946</name>
</gene>
<dbReference type="eggNOG" id="COG0477">
    <property type="taxonomic scope" value="Bacteria"/>
</dbReference>
<dbReference type="InterPro" id="IPR036259">
    <property type="entry name" value="MFS_trans_sf"/>
</dbReference>
<name>J1JXQ4_9HYPH</name>
<accession>J1JXQ4</accession>
<dbReference type="GO" id="GO:0005886">
    <property type="term" value="C:plasma membrane"/>
    <property type="evidence" value="ECO:0007669"/>
    <property type="project" value="UniProtKB-SubCell"/>
</dbReference>
<dbReference type="Gene3D" id="1.20.1250.20">
    <property type="entry name" value="MFS general substrate transporter like domains"/>
    <property type="match status" value="2"/>
</dbReference>
<evidence type="ECO:0000256" key="5">
    <source>
        <dbReference type="ARBA" id="ARBA00022989"/>
    </source>
</evidence>
<feature type="transmembrane region" description="Helical" evidence="7">
    <location>
        <begin position="270"/>
        <end position="294"/>
    </location>
</feature>
<dbReference type="CDD" id="cd17369">
    <property type="entry name" value="MFS_ShiA_like"/>
    <property type="match status" value="1"/>
</dbReference>
<feature type="transmembrane region" description="Helical" evidence="7">
    <location>
        <begin position="393"/>
        <end position="415"/>
    </location>
</feature>
<dbReference type="Pfam" id="PF07690">
    <property type="entry name" value="MFS_1"/>
    <property type="match status" value="1"/>
</dbReference>
<dbReference type="Proteomes" id="UP000008952">
    <property type="component" value="Unassembled WGS sequence"/>
</dbReference>
<evidence type="ECO:0000256" key="7">
    <source>
        <dbReference type="SAM" id="Phobius"/>
    </source>
</evidence>
<feature type="transmembrane region" description="Helical" evidence="7">
    <location>
        <begin position="183"/>
        <end position="204"/>
    </location>
</feature>
<organism evidence="9 10">
    <name type="scientific">Bartonella tamiae Th239</name>
    <dbReference type="NCBI Taxonomy" id="1094558"/>
    <lineage>
        <taxon>Bacteria</taxon>
        <taxon>Pseudomonadati</taxon>
        <taxon>Pseudomonadota</taxon>
        <taxon>Alphaproteobacteria</taxon>
        <taxon>Hyphomicrobiales</taxon>
        <taxon>Bartonellaceae</taxon>
        <taxon>Bartonella</taxon>
    </lineage>
</organism>
<evidence type="ECO:0000313" key="9">
    <source>
        <dbReference type="EMBL" id="EJF89395.1"/>
    </source>
</evidence>
<feature type="transmembrane region" description="Helical" evidence="7">
    <location>
        <begin position="301"/>
        <end position="321"/>
    </location>
</feature>
<dbReference type="PROSITE" id="PS50850">
    <property type="entry name" value="MFS"/>
    <property type="match status" value="1"/>
</dbReference>
<dbReference type="HOGENOM" id="CLU_001265_39_5_5"/>
<dbReference type="InterPro" id="IPR005828">
    <property type="entry name" value="MFS_sugar_transport-like"/>
</dbReference>
<dbReference type="OrthoDB" id="9783227at2"/>
<reference evidence="9 10" key="1">
    <citation type="submission" date="2012-03" db="EMBL/GenBank/DDBJ databases">
        <title>The Genome Sequence of Bartonella tamiae Th239.</title>
        <authorList>
            <consortium name="The Broad Institute Genome Sequencing Platform"/>
            <consortium name="The Broad Institute Genome Sequencing Center for Infectious Disease"/>
            <person name="Feldgarden M."/>
            <person name="Kirby J."/>
            <person name="Kosoy M."/>
            <person name="Birtles R."/>
            <person name="Probert W.S."/>
            <person name="Chiaraviglio L."/>
            <person name="Young S.K."/>
            <person name="Zeng Q."/>
            <person name="Gargeya S."/>
            <person name="Fitzgerald M."/>
            <person name="Haas B."/>
            <person name="Abouelleil A."/>
            <person name="Alvarado L."/>
            <person name="Arachchi H.M."/>
            <person name="Berlin A."/>
            <person name="Chapman S.B."/>
            <person name="Gearin G."/>
            <person name="Goldberg J."/>
            <person name="Griggs A."/>
            <person name="Gujja S."/>
            <person name="Hansen M."/>
            <person name="Heiman D."/>
            <person name="Howarth C."/>
            <person name="Larimer J."/>
            <person name="Lui A."/>
            <person name="MacDonald P.J.P."/>
            <person name="McCowen C."/>
            <person name="Montmayeur A."/>
            <person name="Murphy C."/>
            <person name="Neiman D."/>
            <person name="Pearson M."/>
            <person name="Priest M."/>
            <person name="Roberts A."/>
            <person name="Saif S."/>
            <person name="Shea T."/>
            <person name="Sisk P."/>
            <person name="Stolte C."/>
            <person name="Sykes S."/>
            <person name="Wortman J."/>
            <person name="Nusbaum C."/>
            <person name="Birren B."/>
        </authorList>
    </citation>
    <scope>NUCLEOTIDE SEQUENCE [LARGE SCALE GENOMIC DNA]</scope>
    <source>
        <strain evidence="9 10">Th239</strain>
    </source>
</reference>
<evidence type="ECO:0000259" key="8">
    <source>
        <dbReference type="PROSITE" id="PS50850"/>
    </source>
</evidence>
<keyword evidence="4 7" id="KW-0812">Transmembrane</keyword>
<evidence type="ECO:0000256" key="3">
    <source>
        <dbReference type="ARBA" id="ARBA00022475"/>
    </source>
</evidence>
<dbReference type="PANTHER" id="PTHR43045:SF1">
    <property type="entry name" value="SHIKIMATE TRANSPORTER"/>
    <property type="match status" value="1"/>
</dbReference>
<dbReference type="Pfam" id="PF00083">
    <property type="entry name" value="Sugar_tr"/>
    <property type="match status" value="1"/>
</dbReference>
<sequence>MTKRQPVRAATAAFIGTAIDWYDFYIYGTAAALIFGEIFFTSQSKFVGTLAALGTFAVGFIARPIGAIIFGHLGDKIGRKKSLVITLLMMGSATVLIGLLPTYHTIGMTAGILLIILRVVQGIAVGGEWGGAVLIAAEHAPPKWRTFLSSAPQYGSPIGLILASLAFRFIMDLTNEQLYSWGWRIPFLLSSILLIFAFIIRIGVEESPEMLNEMKNKKNSDNMPLKEVFAKKKQTLFYGIGSCIFAVAGFYFITTLMMNYTTNYIGIEKSIILDIIAWVGVTELIFFPIGAYFATRYTEKSLLLVTTALGVVWAFPMMLLIKTGDVTYIMTAILVAAAIFSAYYAVIAPYITRAFPVHMRYTGISLSYMLSGAIFGGITPMLGIWMAEKYDPNWLPLAFLFAAISLLTFLSLCFLPTDQKN</sequence>
<feature type="transmembrane region" description="Helical" evidence="7">
    <location>
        <begin position="366"/>
        <end position="387"/>
    </location>
</feature>
<dbReference type="RefSeq" id="WP_008040697.1">
    <property type="nucleotide sequence ID" value="NZ_JH725147.1"/>
</dbReference>
<keyword evidence="6 7" id="KW-0472">Membrane</keyword>
<evidence type="ECO:0000256" key="2">
    <source>
        <dbReference type="ARBA" id="ARBA00022448"/>
    </source>
</evidence>
<feature type="transmembrane region" description="Helical" evidence="7">
    <location>
        <begin position="154"/>
        <end position="171"/>
    </location>
</feature>
<evidence type="ECO:0000313" key="10">
    <source>
        <dbReference type="Proteomes" id="UP000008952"/>
    </source>
</evidence>
<dbReference type="InterPro" id="IPR020846">
    <property type="entry name" value="MFS_dom"/>
</dbReference>
<keyword evidence="10" id="KW-1185">Reference proteome</keyword>
<protein>
    <recommendedName>
        <fullName evidence="8">Major facilitator superfamily (MFS) profile domain-containing protein</fullName>
    </recommendedName>
</protein>
<dbReference type="PANTHER" id="PTHR43045">
    <property type="entry name" value="SHIKIMATE TRANSPORTER"/>
    <property type="match status" value="1"/>
</dbReference>
<comment type="subcellular location">
    <subcellularLocation>
        <location evidence="1">Cell membrane</location>
        <topology evidence="1">Multi-pass membrane protein</topology>
    </subcellularLocation>
</comment>
<keyword evidence="3" id="KW-1003">Cell membrane</keyword>
<evidence type="ECO:0000256" key="4">
    <source>
        <dbReference type="ARBA" id="ARBA00022692"/>
    </source>
</evidence>
<feature type="transmembrane region" description="Helical" evidence="7">
    <location>
        <begin position="83"/>
        <end position="104"/>
    </location>
</feature>
<dbReference type="PROSITE" id="PS00217">
    <property type="entry name" value="SUGAR_TRANSPORT_2"/>
    <property type="match status" value="1"/>
</dbReference>
<dbReference type="InterPro" id="IPR005829">
    <property type="entry name" value="Sugar_transporter_CS"/>
</dbReference>
<dbReference type="SUPFAM" id="SSF103473">
    <property type="entry name" value="MFS general substrate transporter"/>
    <property type="match status" value="1"/>
</dbReference>
<keyword evidence="2" id="KW-0813">Transport</keyword>
<dbReference type="GO" id="GO:0022857">
    <property type="term" value="F:transmembrane transporter activity"/>
    <property type="evidence" value="ECO:0007669"/>
    <property type="project" value="InterPro"/>
</dbReference>
<feature type="transmembrane region" description="Helical" evidence="7">
    <location>
        <begin position="327"/>
        <end position="346"/>
    </location>
</feature>
<dbReference type="PATRIC" id="fig|1094558.3.peg.2087"/>
<feature type="domain" description="Major facilitator superfamily (MFS) profile" evidence="8">
    <location>
        <begin position="9"/>
        <end position="420"/>
    </location>
</feature>
<feature type="transmembrane region" description="Helical" evidence="7">
    <location>
        <begin position="46"/>
        <end position="71"/>
    </location>
</feature>
<dbReference type="EMBL" id="AIMB01000008">
    <property type="protein sequence ID" value="EJF89395.1"/>
    <property type="molecule type" value="Genomic_DNA"/>
</dbReference>
<feature type="transmembrane region" description="Helical" evidence="7">
    <location>
        <begin position="110"/>
        <end position="134"/>
    </location>
</feature>
<keyword evidence="5 7" id="KW-1133">Transmembrane helix</keyword>
<dbReference type="STRING" id="1094558.ME5_01946"/>
<dbReference type="InterPro" id="IPR011701">
    <property type="entry name" value="MFS"/>
</dbReference>
<proteinExistence type="predicted"/>
<dbReference type="FunFam" id="1.20.1250.20:FF:000001">
    <property type="entry name" value="Dicarboxylate MFS transporter"/>
    <property type="match status" value="1"/>
</dbReference>
<comment type="caution">
    <text evidence="9">The sequence shown here is derived from an EMBL/GenBank/DDBJ whole genome shotgun (WGS) entry which is preliminary data.</text>
</comment>